<dbReference type="AlphaFoldDB" id="A0A829WMW2"/>
<evidence type="ECO:0000313" key="3">
    <source>
        <dbReference type="EMBL" id="GEA39135.1"/>
    </source>
</evidence>
<dbReference type="RefSeq" id="WP_141267782.1">
    <property type="nucleotide sequence ID" value="NZ_BJLB01000001.1"/>
</dbReference>
<organism evidence="2 4">
    <name type="scientific">Enterocloster clostridioformis</name>
    <dbReference type="NCBI Taxonomy" id="1531"/>
    <lineage>
        <taxon>Bacteria</taxon>
        <taxon>Bacillati</taxon>
        <taxon>Bacillota</taxon>
        <taxon>Clostridia</taxon>
        <taxon>Lachnospirales</taxon>
        <taxon>Lachnospiraceae</taxon>
        <taxon>Enterocloster</taxon>
    </lineage>
</organism>
<reference evidence="2 4" key="1">
    <citation type="submission" date="2019-06" db="EMBL/GenBank/DDBJ databases">
        <title>Draft genome sequence of [Clostridium] clostridioforme NBRC 113352.</title>
        <authorList>
            <person name="Miura T."/>
            <person name="Furukawa M."/>
            <person name="Shimamura M."/>
            <person name="Ohyama Y."/>
            <person name="Yamazoe A."/>
            <person name="Kawasaki H."/>
        </authorList>
    </citation>
    <scope>NUCLEOTIDE SEQUENCE [LARGE SCALE GENOMIC DNA]</scope>
    <source>
        <strain evidence="2 4">NBRC 113352</strain>
    </source>
</reference>
<evidence type="ECO:0000313" key="4">
    <source>
        <dbReference type="Proteomes" id="UP000315200"/>
    </source>
</evidence>
<name>A0A829WMW2_9FIRM</name>
<protein>
    <submittedName>
        <fullName evidence="2">Uncharacterized protein</fullName>
    </submittedName>
</protein>
<feature type="compositionally biased region" description="Polar residues" evidence="1">
    <location>
        <begin position="7"/>
        <end position="23"/>
    </location>
</feature>
<evidence type="ECO:0000256" key="1">
    <source>
        <dbReference type="SAM" id="MobiDB-lite"/>
    </source>
</evidence>
<evidence type="ECO:0000313" key="2">
    <source>
        <dbReference type="EMBL" id="GEA38790.1"/>
    </source>
</evidence>
<feature type="region of interest" description="Disordered" evidence="1">
    <location>
        <begin position="1"/>
        <end position="23"/>
    </location>
</feature>
<gene>
    <name evidence="2" type="ORF">Ccl03g_45030</name>
    <name evidence="3" type="ORF">Ccl03g_48480</name>
</gene>
<dbReference type="Proteomes" id="UP000315200">
    <property type="component" value="Unassembled WGS sequence"/>
</dbReference>
<proteinExistence type="predicted"/>
<dbReference type="EMBL" id="BJLB01000001">
    <property type="protein sequence ID" value="GEA39135.1"/>
    <property type="molecule type" value="Genomic_DNA"/>
</dbReference>
<comment type="caution">
    <text evidence="2">The sequence shown here is derived from an EMBL/GenBank/DDBJ whole genome shotgun (WGS) entry which is preliminary data.</text>
</comment>
<accession>A0A829WMW2</accession>
<dbReference type="EMBL" id="BJLB01000001">
    <property type="protein sequence ID" value="GEA38790.1"/>
    <property type="molecule type" value="Genomic_DNA"/>
</dbReference>
<sequence>MPEEKMTVNNGKQKSSTKAKNTFNSKKYDRLYPFVPKGQKEKIAAAAAAMVPPESLNDYVVKAIYDRMKKEGRAIEEEGET</sequence>